<evidence type="ECO:0000259" key="1">
    <source>
        <dbReference type="PROSITE" id="PS50878"/>
    </source>
</evidence>
<dbReference type="PROSITE" id="PS50878">
    <property type="entry name" value="RT_POL"/>
    <property type="match status" value="1"/>
</dbReference>
<dbReference type="InterPro" id="IPR052055">
    <property type="entry name" value="Hepadnavirus_pol/RT"/>
</dbReference>
<feature type="domain" description="Reverse transcriptase" evidence="1">
    <location>
        <begin position="1"/>
        <end position="172"/>
    </location>
</feature>
<protein>
    <recommendedName>
        <fullName evidence="1">Reverse transcriptase domain-containing protein</fullName>
    </recommendedName>
</protein>
<dbReference type="AlphaFoldDB" id="A0A5J4W4T6"/>
<dbReference type="EMBL" id="SNRW01003402">
    <property type="protein sequence ID" value="KAA6389941.1"/>
    <property type="molecule type" value="Genomic_DNA"/>
</dbReference>
<comment type="caution">
    <text evidence="2">The sequence shown here is derived from an EMBL/GenBank/DDBJ whole genome shotgun (WGS) entry which is preliminary data.</text>
</comment>
<organism evidence="2 3">
    <name type="scientific">Streblomastix strix</name>
    <dbReference type="NCBI Taxonomy" id="222440"/>
    <lineage>
        <taxon>Eukaryota</taxon>
        <taxon>Metamonada</taxon>
        <taxon>Preaxostyla</taxon>
        <taxon>Oxymonadida</taxon>
        <taxon>Streblomastigidae</taxon>
        <taxon>Streblomastix</taxon>
    </lineage>
</organism>
<evidence type="ECO:0000313" key="3">
    <source>
        <dbReference type="Proteomes" id="UP000324800"/>
    </source>
</evidence>
<reference evidence="2 3" key="1">
    <citation type="submission" date="2019-03" db="EMBL/GenBank/DDBJ databases">
        <title>Single cell metagenomics reveals metabolic interactions within the superorganism composed of flagellate Streblomastix strix and complex community of Bacteroidetes bacteria on its surface.</title>
        <authorList>
            <person name="Treitli S.C."/>
            <person name="Kolisko M."/>
            <person name="Husnik F."/>
            <person name="Keeling P."/>
            <person name="Hampl V."/>
        </authorList>
    </citation>
    <scope>NUCLEOTIDE SEQUENCE [LARGE SCALE GENOMIC DNA]</scope>
    <source>
        <strain evidence="2">ST1C</strain>
    </source>
</reference>
<proteinExistence type="predicted"/>
<dbReference type="PANTHER" id="PTHR33050:SF7">
    <property type="entry name" value="RIBONUCLEASE H"/>
    <property type="match status" value="1"/>
</dbReference>
<sequence length="473" mass="55037">MLNQGDWILKIDQESAFHHIIVDKDFRPYLDFTLQNRYYQYRAMRFGVKHAPLTFHKTLRPVIRIIREELGVRHLAYCDDIIVIHEDRGKLLEAKGRIINMLMNFGWKICNEQINFGANQSTNISEVVNRLEQRSINNGRCRISKDEGIDRKMEKNSVIMQDCEASWKGWNIKLHLHHNILLEIIWGKSQIDKNKPIQATIAQSEAILATDASLRSQGACLKLTNPIEDIWIKGNWSNRWNFNSSNQLEEASILCALLRQEPYFKMKKIKSLNIETDNNSSTFNINKRAAAVALANQVDRTLEIVENYNLQLHAYLIPRTQNMIPDSLSRLSTSENYMINQQILNEALHILKVKPSIDLFQNRKNRRFKRFISAEQIRERKDNCSDGSFKLAIPIMVVEPHEVDLEMVNSGKKRRRVNHRWEDEEIKKTPSSKINDSVNISGNKHEKLFRQKLEQRELAAAAMEKVNAGQNTI</sequence>
<dbReference type="PANTHER" id="PTHR33050">
    <property type="entry name" value="REVERSE TRANSCRIPTASE DOMAIN-CONTAINING PROTEIN"/>
    <property type="match status" value="1"/>
</dbReference>
<dbReference type="Gene3D" id="3.30.70.270">
    <property type="match status" value="1"/>
</dbReference>
<name>A0A5J4W4T6_9EUKA</name>
<accession>A0A5J4W4T6</accession>
<dbReference type="InterPro" id="IPR043502">
    <property type="entry name" value="DNA/RNA_pol_sf"/>
</dbReference>
<dbReference type="SUPFAM" id="SSF56672">
    <property type="entry name" value="DNA/RNA polymerases"/>
    <property type="match status" value="1"/>
</dbReference>
<gene>
    <name evidence="2" type="ORF">EZS28_014530</name>
</gene>
<dbReference type="InterPro" id="IPR043128">
    <property type="entry name" value="Rev_trsase/Diguanyl_cyclase"/>
</dbReference>
<evidence type="ECO:0000313" key="2">
    <source>
        <dbReference type="EMBL" id="KAA6389941.1"/>
    </source>
</evidence>
<dbReference type="Pfam" id="PF00078">
    <property type="entry name" value="RVT_1"/>
    <property type="match status" value="1"/>
</dbReference>
<dbReference type="Proteomes" id="UP000324800">
    <property type="component" value="Unassembled WGS sequence"/>
</dbReference>
<dbReference type="InterPro" id="IPR000477">
    <property type="entry name" value="RT_dom"/>
</dbReference>